<dbReference type="PROSITE" id="PS00398">
    <property type="entry name" value="RECOMBINASES_2"/>
    <property type="match status" value="1"/>
</dbReference>
<accession>A0A2B4R4U9</accession>
<dbReference type="Pfam" id="PF00239">
    <property type="entry name" value="Resolvase"/>
    <property type="match status" value="1"/>
</dbReference>
<keyword evidence="3" id="KW-0229">DNA integration</keyword>
<dbReference type="Pfam" id="PF03237">
    <property type="entry name" value="Terminase_6N"/>
    <property type="match status" value="1"/>
</dbReference>
<dbReference type="InterPro" id="IPR006118">
    <property type="entry name" value="Recombinase_CS"/>
</dbReference>
<evidence type="ECO:0000256" key="4">
    <source>
        <dbReference type="ARBA" id="ARBA00023125"/>
    </source>
</evidence>
<keyword evidence="5" id="KW-0233">DNA recombination</keyword>
<sequence length="651" mass="74683">MESNIDYAHFLQDCAYRYYQERFLYYAPHDKQQKFHTAGKTAKERLFLAGNRTGKTFCGVMEVSMHLTGHYPKCWEGYSYEEPIQAWAAGMTNAETYQVLEKAYIGDVGTPGAIASHLILGQDRLKHLYTIQHCSGGVSQLRFKSYEQGRKTFQGAKIHVVHLDEEPPRDIYVESLMRTMSTGEKHQGMVLVTMTPLMGLTDMVLHFQEREGDPSSETDPLLVDEGAIHNGKFYIQASWADNPHLRAEEKKAILRSLKPHEREAREKGIPSLGMGMVYPVLEESITCDPFEIPHYWPRVYGIDFRWSPSPTALIFATLDPDNDILYFYDEYSATERTPEEHVFHITQQVPNFRKLGSVYDPAGKISSQKDGEDLVRLYRAQGIQWLSRADNRKEKGILEVLQRMKGGRLKIFKTLSKTLKEFRMYARDDQGIPKKHNDDHLMDALRYVTLSGVATARCMMAQQGYQRAVSSRVQSLELQMEKLQNCQKIFKEKASGVDGKRPQLKACLNYVRQGDVLIVTRLDRLARSTTHLWKIVETLNEKEVELKVLDQNLDTGTSTGRLLFNMLGAIAQFENEIRAERQMDGVKRAKERGVQFGRKNKITNEEHLALITKRKAGIKICDLMKEYGLSHKSVYNYLSRSPHEKTPKTHA</sequence>
<dbReference type="PROSITE" id="PS51736">
    <property type="entry name" value="RECOMBINASES_3"/>
    <property type="match status" value="1"/>
</dbReference>
<dbReference type="EMBL" id="LSMT01002624">
    <property type="protein sequence ID" value="PFX11398.1"/>
    <property type="molecule type" value="Genomic_DNA"/>
</dbReference>
<dbReference type="InterPro" id="IPR006119">
    <property type="entry name" value="Resolv_N"/>
</dbReference>
<dbReference type="Proteomes" id="UP000225706">
    <property type="component" value="Unassembled WGS sequence"/>
</dbReference>
<dbReference type="Gene3D" id="3.40.50.1390">
    <property type="entry name" value="Resolvase, N-terminal catalytic domain"/>
    <property type="match status" value="1"/>
</dbReference>
<dbReference type="GO" id="GO:0015074">
    <property type="term" value="P:DNA integration"/>
    <property type="evidence" value="ECO:0007669"/>
    <property type="project" value="UniProtKB-KW"/>
</dbReference>
<dbReference type="PANTHER" id="PTHR30461">
    <property type="entry name" value="DNA-INVERTASE FROM LAMBDOID PROPHAGE"/>
    <property type="match status" value="1"/>
</dbReference>
<evidence type="ECO:0000256" key="1">
    <source>
        <dbReference type="ARBA" id="ARBA00009913"/>
    </source>
</evidence>
<proteinExistence type="inferred from homology"/>
<dbReference type="CDD" id="cd03768">
    <property type="entry name" value="SR_ResInv"/>
    <property type="match status" value="1"/>
</dbReference>
<comment type="caution">
    <text evidence="7">The sequence shown here is derived from an EMBL/GenBank/DDBJ whole genome shotgun (WGS) entry which is preliminary data.</text>
</comment>
<dbReference type="Pfam" id="PF17289">
    <property type="entry name" value="Terminase_6C"/>
    <property type="match status" value="1"/>
</dbReference>
<feature type="domain" description="Resolvase/invertase-type recombinase catalytic" evidence="6">
    <location>
        <begin position="461"/>
        <end position="593"/>
    </location>
</feature>
<name>A0A2B4R4U9_STYPI</name>
<organism evidence="7 8">
    <name type="scientific">Stylophora pistillata</name>
    <name type="common">Smooth cauliflower coral</name>
    <dbReference type="NCBI Taxonomy" id="50429"/>
    <lineage>
        <taxon>Eukaryota</taxon>
        <taxon>Metazoa</taxon>
        <taxon>Cnidaria</taxon>
        <taxon>Anthozoa</taxon>
        <taxon>Hexacorallia</taxon>
        <taxon>Scleractinia</taxon>
        <taxon>Astrocoeniina</taxon>
        <taxon>Pocilloporidae</taxon>
        <taxon>Stylophora</taxon>
    </lineage>
</organism>
<evidence type="ECO:0000259" key="6">
    <source>
        <dbReference type="PROSITE" id="PS51736"/>
    </source>
</evidence>
<gene>
    <name evidence="7" type="primary">2</name>
    <name evidence="7" type="ORF">AWC38_SpisGene24892</name>
</gene>
<dbReference type="InterPro" id="IPR036162">
    <property type="entry name" value="Resolvase-like_N_sf"/>
</dbReference>
<evidence type="ECO:0000256" key="2">
    <source>
        <dbReference type="ARBA" id="ARBA00022612"/>
    </source>
</evidence>
<dbReference type="PANTHER" id="PTHR30461:SF26">
    <property type="entry name" value="RESOLVASE HOMOLOG YNEB"/>
    <property type="match status" value="1"/>
</dbReference>
<dbReference type="GO" id="GO:0000150">
    <property type="term" value="F:DNA strand exchange activity"/>
    <property type="evidence" value="ECO:0007669"/>
    <property type="project" value="InterPro"/>
</dbReference>
<keyword evidence="4" id="KW-0238">DNA-binding</keyword>
<dbReference type="SUPFAM" id="SSF53041">
    <property type="entry name" value="Resolvase-like"/>
    <property type="match status" value="1"/>
</dbReference>
<dbReference type="GO" id="GO:0003677">
    <property type="term" value="F:DNA binding"/>
    <property type="evidence" value="ECO:0007669"/>
    <property type="project" value="UniProtKB-KW"/>
</dbReference>
<dbReference type="STRING" id="50429.A0A2B4R4U9"/>
<dbReference type="InterPro" id="IPR050639">
    <property type="entry name" value="SSR_resolvase"/>
</dbReference>
<comment type="similarity">
    <text evidence="1">Belongs to the site-specific recombinase resolvase family.</text>
</comment>
<evidence type="ECO:0000256" key="3">
    <source>
        <dbReference type="ARBA" id="ARBA00022908"/>
    </source>
</evidence>
<reference evidence="8" key="1">
    <citation type="journal article" date="2017" name="bioRxiv">
        <title>Comparative analysis of the genomes of Stylophora pistillata and Acropora digitifera provides evidence for extensive differences between species of corals.</title>
        <authorList>
            <person name="Voolstra C.R."/>
            <person name="Li Y."/>
            <person name="Liew Y.J."/>
            <person name="Baumgarten S."/>
            <person name="Zoccola D."/>
            <person name="Flot J.-F."/>
            <person name="Tambutte S."/>
            <person name="Allemand D."/>
            <person name="Aranda M."/>
        </authorList>
    </citation>
    <scope>NUCLEOTIDE SEQUENCE [LARGE SCALE GENOMIC DNA]</scope>
</reference>
<evidence type="ECO:0000256" key="5">
    <source>
        <dbReference type="ARBA" id="ARBA00023172"/>
    </source>
</evidence>
<dbReference type="SMART" id="SM00857">
    <property type="entry name" value="Resolvase"/>
    <property type="match status" value="1"/>
</dbReference>
<keyword evidence="8" id="KW-1185">Reference proteome</keyword>
<protein>
    <submittedName>
        <fullName evidence="7">Large terminase protein</fullName>
    </submittedName>
</protein>
<dbReference type="AlphaFoldDB" id="A0A2B4R4U9"/>
<keyword evidence="2" id="KW-1188">Viral release from host cell</keyword>
<evidence type="ECO:0000313" key="7">
    <source>
        <dbReference type="EMBL" id="PFX11398.1"/>
    </source>
</evidence>
<dbReference type="FunFam" id="3.40.50.1390:FF:000001">
    <property type="entry name" value="DNA recombinase"/>
    <property type="match status" value="1"/>
</dbReference>
<dbReference type="Gene3D" id="3.30.420.280">
    <property type="match status" value="1"/>
</dbReference>
<evidence type="ECO:0000313" key="8">
    <source>
        <dbReference type="Proteomes" id="UP000225706"/>
    </source>
</evidence>
<dbReference type="InterPro" id="IPR035421">
    <property type="entry name" value="Terminase_6C"/>
</dbReference>